<protein>
    <submittedName>
        <fullName evidence="2">Uncharacterized protein</fullName>
    </submittedName>
</protein>
<dbReference type="OrthoDB" id="272985at2759"/>
<name>A0A4Y2AY15_ARAVE</name>
<dbReference type="AlphaFoldDB" id="A0A4Y2AY15"/>
<comment type="caution">
    <text evidence="2">The sequence shown here is derived from an EMBL/GenBank/DDBJ whole genome shotgun (WGS) entry which is preliminary data.</text>
</comment>
<organism evidence="2 3">
    <name type="scientific">Araneus ventricosus</name>
    <name type="common">Orbweaver spider</name>
    <name type="synonym">Epeira ventricosa</name>
    <dbReference type="NCBI Taxonomy" id="182803"/>
    <lineage>
        <taxon>Eukaryota</taxon>
        <taxon>Metazoa</taxon>
        <taxon>Ecdysozoa</taxon>
        <taxon>Arthropoda</taxon>
        <taxon>Chelicerata</taxon>
        <taxon>Arachnida</taxon>
        <taxon>Araneae</taxon>
        <taxon>Araneomorphae</taxon>
        <taxon>Entelegynae</taxon>
        <taxon>Araneoidea</taxon>
        <taxon>Araneidae</taxon>
        <taxon>Araneus</taxon>
    </lineage>
</organism>
<reference evidence="2 3" key="1">
    <citation type="journal article" date="2019" name="Sci. Rep.">
        <title>Orb-weaving spider Araneus ventricosus genome elucidates the spidroin gene catalogue.</title>
        <authorList>
            <person name="Kono N."/>
            <person name="Nakamura H."/>
            <person name="Ohtoshi R."/>
            <person name="Moran D.A.P."/>
            <person name="Shinohara A."/>
            <person name="Yoshida Y."/>
            <person name="Fujiwara M."/>
            <person name="Mori M."/>
            <person name="Tomita M."/>
            <person name="Arakawa K."/>
        </authorList>
    </citation>
    <scope>NUCLEOTIDE SEQUENCE [LARGE SCALE GENOMIC DNA]</scope>
</reference>
<accession>A0A4Y2AY15</accession>
<sequence>MKEEEKLNPLQKENEDRERTGKENKEEEELNPPQKEKQDYNKLANLEDNEHWNKALEEAAADFMQSVCCYATNMFDVFSRTVMHGHKETLSEDILHQARIQQKNMDLNYCDAICNRALIDIEDKIILIERSNLKRFGRPQSSRKRDSVLPSQERRERNYDTDALIK</sequence>
<feature type="compositionally biased region" description="Basic and acidic residues" evidence="1">
    <location>
        <begin position="1"/>
        <end position="25"/>
    </location>
</feature>
<gene>
    <name evidence="2" type="ORF">AVEN_117198_1</name>
</gene>
<dbReference type="Proteomes" id="UP000499080">
    <property type="component" value="Unassembled WGS sequence"/>
</dbReference>
<evidence type="ECO:0000313" key="2">
    <source>
        <dbReference type="EMBL" id="GBL84437.1"/>
    </source>
</evidence>
<evidence type="ECO:0000256" key="1">
    <source>
        <dbReference type="SAM" id="MobiDB-lite"/>
    </source>
</evidence>
<feature type="region of interest" description="Disordered" evidence="1">
    <location>
        <begin position="1"/>
        <end position="39"/>
    </location>
</feature>
<feature type="compositionally biased region" description="Basic and acidic residues" evidence="1">
    <location>
        <begin position="143"/>
        <end position="166"/>
    </location>
</feature>
<feature type="region of interest" description="Disordered" evidence="1">
    <location>
        <begin position="138"/>
        <end position="166"/>
    </location>
</feature>
<proteinExistence type="predicted"/>
<evidence type="ECO:0000313" key="3">
    <source>
        <dbReference type="Proteomes" id="UP000499080"/>
    </source>
</evidence>
<keyword evidence="3" id="KW-1185">Reference proteome</keyword>
<dbReference type="EMBL" id="BGPR01000037">
    <property type="protein sequence ID" value="GBL84437.1"/>
    <property type="molecule type" value="Genomic_DNA"/>
</dbReference>